<keyword evidence="8" id="KW-0966">Cell projection</keyword>
<dbReference type="InterPro" id="IPR036322">
    <property type="entry name" value="WD40_repeat_dom_sf"/>
</dbReference>
<dbReference type="GO" id="GO:0045503">
    <property type="term" value="F:dynein light chain binding"/>
    <property type="evidence" value="ECO:0007669"/>
    <property type="project" value="TreeGrafter"/>
</dbReference>
<evidence type="ECO:0000256" key="1">
    <source>
        <dbReference type="ARBA" id="ARBA00004611"/>
    </source>
</evidence>
<evidence type="ECO:0000256" key="4">
    <source>
        <dbReference type="ARBA" id="ARBA00022737"/>
    </source>
</evidence>
<evidence type="ECO:0000256" key="5">
    <source>
        <dbReference type="ARBA" id="ARBA00022846"/>
    </source>
</evidence>
<evidence type="ECO:0000256" key="11">
    <source>
        <dbReference type="ARBA" id="ARBA00041557"/>
    </source>
</evidence>
<keyword evidence="3" id="KW-0853">WD repeat</keyword>
<keyword evidence="14" id="KW-1185">Reference proteome</keyword>
<dbReference type="GO" id="GO:0045504">
    <property type="term" value="F:dynein heavy chain binding"/>
    <property type="evidence" value="ECO:0007669"/>
    <property type="project" value="TreeGrafter"/>
</dbReference>
<dbReference type="InterPro" id="IPR015943">
    <property type="entry name" value="WD40/YVTN_repeat-like_dom_sf"/>
</dbReference>
<dbReference type="PANTHER" id="PTHR12442:SF12">
    <property type="entry name" value="DYNEIN AXONEMAL INTERMEDIATE CHAIN 4"/>
    <property type="match status" value="1"/>
</dbReference>
<keyword evidence="7" id="KW-0206">Cytoskeleton</keyword>
<dbReference type="AlphaFoldDB" id="A0A8S4BHD4"/>
<organism evidence="13 14">
    <name type="scientific">Menidia menidia</name>
    <name type="common">Atlantic silverside</name>
    <dbReference type="NCBI Taxonomy" id="238744"/>
    <lineage>
        <taxon>Eukaryota</taxon>
        <taxon>Metazoa</taxon>
        <taxon>Chordata</taxon>
        <taxon>Craniata</taxon>
        <taxon>Vertebrata</taxon>
        <taxon>Euteleostomi</taxon>
        <taxon>Actinopterygii</taxon>
        <taxon>Neopterygii</taxon>
        <taxon>Teleostei</taxon>
        <taxon>Neoteleostei</taxon>
        <taxon>Acanthomorphata</taxon>
        <taxon>Ovalentaria</taxon>
        <taxon>Atherinomorphae</taxon>
        <taxon>Atheriniformes</taxon>
        <taxon>Atherinopsidae</taxon>
        <taxon>Menidiinae</taxon>
        <taxon>Menidia</taxon>
    </lineage>
</organism>
<dbReference type="SUPFAM" id="SSF50978">
    <property type="entry name" value="WD40 repeat-like"/>
    <property type="match status" value="1"/>
</dbReference>
<keyword evidence="4" id="KW-0677">Repeat</keyword>
<evidence type="ECO:0000313" key="12">
    <source>
        <dbReference type="EMBL" id="CAG5955200.1"/>
    </source>
</evidence>
<dbReference type="InterPro" id="IPR001680">
    <property type="entry name" value="WD40_rpt"/>
</dbReference>
<evidence type="ECO:0000256" key="3">
    <source>
        <dbReference type="ARBA" id="ARBA00022574"/>
    </source>
</evidence>
<dbReference type="SMART" id="SM00320">
    <property type="entry name" value="WD40"/>
    <property type="match status" value="5"/>
</dbReference>
<evidence type="ECO:0000256" key="9">
    <source>
        <dbReference type="ARBA" id="ARBA00024190"/>
    </source>
</evidence>
<protein>
    <recommendedName>
        <fullName evidence="10">Dynein axonemal intermediate chain 4</fullName>
    </recommendedName>
    <alternativeName>
        <fullName evidence="11">WD repeat-containing protein 78</fullName>
    </alternativeName>
</protein>
<keyword evidence="2" id="KW-0963">Cytoplasm</keyword>
<evidence type="ECO:0000313" key="13">
    <source>
        <dbReference type="EMBL" id="CAG5955732.1"/>
    </source>
</evidence>
<dbReference type="GO" id="GO:0003341">
    <property type="term" value="P:cilium movement"/>
    <property type="evidence" value="ECO:0007669"/>
    <property type="project" value="TreeGrafter"/>
</dbReference>
<dbReference type="EMBL" id="CAJRST010020890">
    <property type="protein sequence ID" value="CAG5955732.1"/>
    <property type="molecule type" value="Genomic_DNA"/>
</dbReference>
<evidence type="ECO:0000256" key="2">
    <source>
        <dbReference type="ARBA" id="ARBA00022490"/>
    </source>
</evidence>
<evidence type="ECO:0000256" key="6">
    <source>
        <dbReference type="ARBA" id="ARBA00023069"/>
    </source>
</evidence>
<dbReference type="EMBL" id="CAJRST010020668">
    <property type="protein sequence ID" value="CAG5955200.1"/>
    <property type="molecule type" value="Genomic_DNA"/>
</dbReference>
<keyword evidence="5" id="KW-0282">Flagellum</keyword>
<dbReference type="PANTHER" id="PTHR12442">
    <property type="entry name" value="DYNEIN INTERMEDIATE CHAIN"/>
    <property type="match status" value="1"/>
</dbReference>
<name>A0A8S4BHD4_9TELE</name>
<dbReference type="InterPro" id="IPR050687">
    <property type="entry name" value="Dynein_IC"/>
</dbReference>
<dbReference type="GO" id="GO:0005858">
    <property type="term" value="C:axonemal dynein complex"/>
    <property type="evidence" value="ECO:0007669"/>
    <property type="project" value="TreeGrafter"/>
</dbReference>
<evidence type="ECO:0000256" key="8">
    <source>
        <dbReference type="ARBA" id="ARBA00023273"/>
    </source>
</evidence>
<dbReference type="Gene3D" id="2.130.10.10">
    <property type="entry name" value="YVTN repeat-like/Quinoprotein amine dehydrogenase"/>
    <property type="match status" value="2"/>
</dbReference>
<keyword evidence="6" id="KW-0969">Cilium</keyword>
<comment type="caution">
    <text evidence="13">The sequence shown here is derived from an EMBL/GenBank/DDBJ whole genome shotgun (WGS) entry which is preliminary data.</text>
</comment>
<accession>A0A8S4BHD4</accession>
<evidence type="ECO:0000256" key="10">
    <source>
        <dbReference type="ARBA" id="ARBA00040002"/>
    </source>
</evidence>
<gene>
    <name evidence="12" type="ORF">MMEN_LOCUS14401</name>
    <name evidence="13" type="ORF">MMEN_LOCUS14407</name>
</gene>
<proteinExistence type="predicted"/>
<reference evidence="13" key="1">
    <citation type="submission" date="2021-05" db="EMBL/GenBank/DDBJ databases">
        <authorList>
            <person name="Tigano A."/>
        </authorList>
    </citation>
    <scope>NUCLEOTIDE SEQUENCE</scope>
</reference>
<dbReference type="Pfam" id="PF00400">
    <property type="entry name" value="WD40"/>
    <property type="match status" value="2"/>
</dbReference>
<dbReference type="GO" id="GO:0120293">
    <property type="term" value="C:dynein axonemal particle"/>
    <property type="evidence" value="ECO:0007669"/>
    <property type="project" value="UniProtKB-SubCell"/>
</dbReference>
<dbReference type="Proteomes" id="UP000677803">
    <property type="component" value="Unassembled WGS sequence"/>
</dbReference>
<comment type="subcellular location">
    <subcellularLocation>
        <location evidence="1">Cytoplasm</location>
        <location evidence="1">Cytoskeleton</location>
        <location evidence="1">Flagellum axoneme</location>
    </subcellularLocation>
    <subcellularLocation>
        <location evidence="9">Dynein axonemal particle</location>
    </subcellularLocation>
</comment>
<dbReference type="OrthoDB" id="10259804at2759"/>
<evidence type="ECO:0000256" key="7">
    <source>
        <dbReference type="ARBA" id="ARBA00023212"/>
    </source>
</evidence>
<evidence type="ECO:0000313" key="14">
    <source>
        <dbReference type="Proteomes" id="UP000677803"/>
    </source>
</evidence>
<sequence length="537" mass="60501">MFSVVHVFIFVLATQPYEKQKINIVKKQVTEDMLKEYVEIFITETDTILLLDMYPTFVSVEVDNAESLIERNHWYTGICKTRTKNAKYVDRSMQTLNFATKSKQLQSYNTVMVEAATTVSYCDIHHSSEEDGKTNRPEIDYAEAILDANKSAERSLSVGSTSTYEPDGFKHPQQVEQEHGDKEVCQSPALECLWIFSCELCRGYCISSMGWNKKNPWPEHIIQCESAVTSLDFSATCPSQLAVGMYDGSIAIYDLQSPNNKLGVINNCDCPNKHFGPVWQLRWNKQELNLIGEEKEETLFSVGADGRITKWFVLNGGLDCIDLMKLDKISNTKRKSGGNKTKETRKKILSAVTPGLCFDFHPTDYSNYLTGTWEGLIHRCSCSNSQQSLETYQKHFSAVNCVVWCPLHPGMFLSCGADWTIHLWHQDRLNPIICFTSAHRAVCDIKWSPQKATVFGVAYEGQLEIWDLSSNLLDPVIIEPAAPGVKMTSLMFASETDCIVVGDSDGHVTVYQIKNLGVGKRSQMDVLDNLLRSAFST</sequence>